<dbReference type="CDD" id="cd00067">
    <property type="entry name" value="GAL4"/>
    <property type="match status" value="1"/>
</dbReference>
<dbReference type="AlphaFoldDB" id="A0A218YU86"/>
<dbReference type="GO" id="GO:0000981">
    <property type="term" value="F:DNA-binding transcription factor activity, RNA polymerase II-specific"/>
    <property type="evidence" value="ECO:0007669"/>
    <property type="project" value="InterPro"/>
</dbReference>
<dbReference type="InterPro" id="IPR001138">
    <property type="entry name" value="Zn2Cys6_DnaBD"/>
</dbReference>
<evidence type="ECO:0000313" key="10">
    <source>
        <dbReference type="EMBL" id="OWO97991.1"/>
    </source>
</evidence>
<keyword evidence="11" id="KW-1185">Reference proteome</keyword>
<keyword evidence="7" id="KW-0539">Nucleus</keyword>
<evidence type="ECO:0000313" key="11">
    <source>
        <dbReference type="Proteomes" id="UP000242519"/>
    </source>
</evidence>
<dbReference type="Proteomes" id="UP000242519">
    <property type="component" value="Unassembled WGS sequence"/>
</dbReference>
<dbReference type="SMART" id="SM00906">
    <property type="entry name" value="Fungal_trans"/>
    <property type="match status" value="1"/>
</dbReference>
<evidence type="ECO:0000256" key="6">
    <source>
        <dbReference type="ARBA" id="ARBA00023163"/>
    </source>
</evidence>
<dbReference type="STRING" id="503106.A0A218YU86"/>
<dbReference type="SMART" id="SM00066">
    <property type="entry name" value="GAL4"/>
    <property type="match status" value="1"/>
</dbReference>
<dbReference type="Gene3D" id="4.10.240.10">
    <property type="entry name" value="Zn(2)-C6 fungal-type DNA-binding domain"/>
    <property type="match status" value="1"/>
</dbReference>
<keyword evidence="4" id="KW-0805">Transcription regulation</keyword>
<keyword evidence="5" id="KW-0238">DNA-binding</keyword>
<dbReference type="EMBL" id="MZNU01000414">
    <property type="protein sequence ID" value="OWO97991.1"/>
    <property type="molecule type" value="Genomic_DNA"/>
</dbReference>
<evidence type="ECO:0000256" key="8">
    <source>
        <dbReference type="SAM" id="MobiDB-lite"/>
    </source>
</evidence>
<dbReference type="PROSITE" id="PS00463">
    <property type="entry name" value="ZN2_CY6_FUNGAL_1"/>
    <property type="match status" value="1"/>
</dbReference>
<dbReference type="CDD" id="cd12148">
    <property type="entry name" value="fungal_TF_MHR"/>
    <property type="match status" value="1"/>
</dbReference>
<feature type="region of interest" description="Disordered" evidence="8">
    <location>
        <begin position="107"/>
        <end position="225"/>
    </location>
</feature>
<feature type="compositionally biased region" description="Low complexity" evidence="8">
    <location>
        <begin position="112"/>
        <end position="123"/>
    </location>
</feature>
<dbReference type="InterPro" id="IPR036864">
    <property type="entry name" value="Zn2-C6_fun-type_DNA-bd_sf"/>
</dbReference>
<dbReference type="PANTHER" id="PTHR31313:SF4">
    <property type="entry name" value="CONIDIAL DEVELOPMENT PROTEIN FLUFFY"/>
    <property type="match status" value="1"/>
</dbReference>
<dbReference type="InterPro" id="IPR007219">
    <property type="entry name" value="XnlR_reg_dom"/>
</dbReference>
<gene>
    <name evidence="10" type="ORF">B2J93_8216</name>
</gene>
<dbReference type="GO" id="GO:0005634">
    <property type="term" value="C:nucleus"/>
    <property type="evidence" value="ECO:0007669"/>
    <property type="project" value="UniProtKB-SubCell"/>
</dbReference>
<organism evidence="10 11">
    <name type="scientific">Diplocarpon coronariae</name>
    <dbReference type="NCBI Taxonomy" id="2795749"/>
    <lineage>
        <taxon>Eukaryota</taxon>
        <taxon>Fungi</taxon>
        <taxon>Dikarya</taxon>
        <taxon>Ascomycota</taxon>
        <taxon>Pezizomycotina</taxon>
        <taxon>Leotiomycetes</taxon>
        <taxon>Helotiales</taxon>
        <taxon>Drepanopezizaceae</taxon>
        <taxon>Diplocarpon</taxon>
    </lineage>
</organism>
<evidence type="ECO:0000256" key="7">
    <source>
        <dbReference type="ARBA" id="ARBA00023242"/>
    </source>
</evidence>
<sequence length="757" mass="84235">MESSINSKRRRGLGIVTANACTECRKKRAKCDGQIPCGRCVSQSVDCHYELPVRQSKEQMRSELDSLRTQQQQSGRVLAALASNEGSGQVLDQLRSGETLEHIVDRLESDSHSSLSGSNTTTSARLSDHQAIGGPLRKARSSISSPLSLMNSSDAERSTQSHNHPEGSAWPSWGAGAMLNLDPSTSKHESETMAWEVEPPPLANKSNTPDPLRGTWHHHSQWDPDSQRMIRDARGQGQEIIPGSTFGMEERPHKPHPNSNEGWTSVTNDGAFVEHLMSLYFCWEYPTLASLNKEHFLKDMKAGNPRYCSPLVVNALLAVGCRFSDQPEARTDPKDKDTAGDAFFSEAERLLELENDWHSVTTVQALGLMSIREASCGRSSRGIFLSSQSVRLAIEMGLHFDVQDGGSDDAKTDHAVRSATFWGAFSLDQVWSMAIGRLPHFSRNARLVTKPPIVDNVESSSWVPYTDNGAPLEINCEQPSNVRSVYKTFCELSEIVHRSLYLLYTPGKPVTSRNLNKIYTAYIRWYAAIPDTLRLGTNFTPSVLFAHMYYHSAILFLFRPFIKLSITDSSVCPRDLCNQAAETISLLLKSYSDLYTLQRTPSFVPYFVLASSIVHIVKIGNQRIGRQDLRQSISSLREMSSCHSFATRALGIIRFLIAHWEVEFEMDWGDGLADIEQLCHSSSLSLNLFCPNIASTETMNSIGPVAEGATPLFWPFPSQGRPLLGSGSRLEEAGFKLLEIPRVFVSDRHALEPKPSW</sequence>
<keyword evidence="6" id="KW-0804">Transcription</keyword>
<dbReference type="GO" id="GO:0008270">
    <property type="term" value="F:zinc ion binding"/>
    <property type="evidence" value="ECO:0007669"/>
    <property type="project" value="InterPro"/>
</dbReference>
<keyword evidence="2" id="KW-0479">Metal-binding</keyword>
<evidence type="ECO:0000256" key="3">
    <source>
        <dbReference type="ARBA" id="ARBA00022833"/>
    </source>
</evidence>
<accession>A0A218YU86</accession>
<proteinExistence type="predicted"/>
<protein>
    <recommendedName>
        <fullName evidence="9">Zn(2)-C6 fungal-type domain-containing protein</fullName>
    </recommendedName>
</protein>
<evidence type="ECO:0000256" key="1">
    <source>
        <dbReference type="ARBA" id="ARBA00004123"/>
    </source>
</evidence>
<dbReference type="GO" id="GO:0003677">
    <property type="term" value="F:DNA binding"/>
    <property type="evidence" value="ECO:0007669"/>
    <property type="project" value="UniProtKB-KW"/>
</dbReference>
<feature type="compositionally biased region" description="Low complexity" evidence="8">
    <location>
        <begin position="141"/>
        <end position="153"/>
    </location>
</feature>
<dbReference type="InterPro" id="IPR051615">
    <property type="entry name" value="Transcr_Regulatory_Elem"/>
</dbReference>
<feature type="compositionally biased region" description="Basic and acidic residues" evidence="8">
    <location>
        <begin position="154"/>
        <end position="165"/>
    </location>
</feature>
<evidence type="ECO:0000256" key="4">
    <source>
        <dbReference type="ARBA" id="ARBA00023015"/>
    </source>
</evidence>
<name>A0A218YU86_9HELO</name>
<comment type="subcellular location">
    <subcellularLocation>
        <location evidence="1">Nucleus</location>
    </subcellularLocation>
</comment>
<dbReference type="PANTHER" id="PTHR31313">
    <property type="entry name" value="TY1 ENHANCER ACTIVATOR"/>
    <property type="match status" value="1"/>
</dbReference>
<dbReference type="GO" id="GO:0006351">
    <property type="term" value="P:DNA-templated transcription"/>
    <property type="evidence" value="ECO:0007669"/>
    <property type="project" value="InterPro"/>
</dbReference>
<dbReference type="Pfam" id="PF00172">
    <property type="entry name" value="Zn_clus"/>
    <property type="match status" value="1"/>
</dbReference>
<evidence type="ECO:0000259" key="9">
    <source>
        <dbReference type="PROSITE" id="PS50048"/>
    </source>
</evidence>
<comment type="caution">
    <text evidence="10">The sequence shown here is derived from an EMBL/GenBank/DDBJ whole genome shotgun (WGS) entry which is preliminary data.</text>
</comment>
<evidence type="ECO:0000256" key="2">
    <source>
        <dbReference type="ARBA" id="ARBA00022723"/>
    </source>
</evidence>
<dbReference type="OrthoDB" id="2123952at2759"/>
<dbReference type="PROSITE" id="PS50048">
    <property type="entry name" value="ZN2_CY6_FUNGAL_2"/>
    <property type="match status" value="1"/>
</dbReference>
<feature type="domain" description="Zn(2)-C6 fungal-type" evidence="9">
    <location>
        <begin position="20"/>
        <end position="49"/>
    </location>
</feature>
<keyword evidence="3" id="KW-0862">Zinc</keyword>
<dbReference type="SUPFAM" id="SSF57701">
    <property type="entry name" value="Zn2/Cys6 DNA-binding domain"/>
    <property type="match status" value="1"/>
</dbReference>
<dbReference type="InParanoid" id="A0A218YU86"/>
<dbReference type="Pfam" id="PF04082">
    <property type="entry name" value="Fungal_trans"/>
    <property type="match status" value="1"/>
</dbReference>
<evidence type="ECO:0000256" key="5">
    <source>
        <dbReference type="ARBA" id="ARBA00023125"/>
    </source>
</evidence>
<reference evidence="10 11" key="1">
    <citation type="submission" date="2017-04" db="EMBL/GenBank/DDBJ databases">
        <title>Draft genome sequence of Marssonina coronaria NL1: causal agent of apple blotch.</title>
        <authorList>
            <person name="Cheng Q."/>
        </authorList>
    </citation>
    <scope>NUCLEOTIDE SEQUENCE [LARGE SCALE GENOMIC DNA]</scope>
    <source>
        <strain evidence="10 11">NL1</strain>
    </source>
</reference>